<dbReference type="Proteomes" id="UP000559256">
    <property type="component" value="Unassembled WGS sequence"/>
</dbReference>
<proteinExistence type="predicted"/>
<organism evidence="1 2">
    <name type="scientific">Tetrapyrgos nigripes</name>
    <dbReference type="NCBI Taxonomy" id="182062"/>
    <lineage>
        <taxon>Eukaryota</taxon>
        <taxon>Fungi</taxon>
        <taxon>Dikarya</taxon>
        <taxon>Basidiomycota</taxon>
        <taxon>Agaricomycotina</taxon>
        <taxon>Agaricomycetes</taxon>
        <taxon>Agaricomycetidae</taxon>
        <taxon>Agaricales</taxon>
        <taxon>Marasmiineae</taxon>
        <taxon>Marasmiaceae</taxon>
        <taxon>Tetrapyrgos</taxon>
    </lineage>
</organism>
<evidence type="ECO:0000313" key="2">
    <source>
        <dbReference type="Proteomes" id="UP000559256"/>
    </source>
</evidence>
<reference evidence="1 2" key="1">
    <citation type="journal article" date="2020" name="ISME J.">
        <title>Uncovering the hidden diversity of litter-decomposition mechanisms in mushroom-forming fungi.</title>
        <authorList>
            <person name="Floudas D."/>
            <person name="Bentzer J."/>
            <person name="Ahren D."/>
            <person name="Johansson T."/>
            <person name="Persson P."/>
            <person name="Tunlid A."/>
        </authorList>
    </citation>
    <scope>NUCLEOTIDE SEQUENCE [LARGE SCALE GENOMIC DNA]</scope>
    <source>
        <strain evidence="1 2">CBS 291.85</strain>
    </source>
</reference>
<name>A0A8H5D5K7_9AGAR</name>
<comment type="caution">
    <text evidence="1">The sequence shown here is derived from an EMBL/GenBank/DDBJ whole genome shotgun (WGS) entry which is preliminary data.</text>
</comment>
<protein>
    <submittedName>
        <fullName evidence="1">Uncharacterized protein</fullName>
    </submittedName>
</protein>
<sequence>MSPLSTRCLNTSPPSIHTALTSESYTSRQVDYKDSWYNSQRRGLEKLLVIQWEGMDICCALPKALAGPLWAHILKEKMTYWISEMPKLYC</sequence>
<keyword evidence="2" id="KW-1185">Reference proteome</keyword>
<evidence type="ECO:0000313" key="1">
    <source>
        <dbReference type="EMBL" id="KAF5353131.1"/>
    </source>
</evidence>
<dbReference type="EMBL" id="JAACJM010000064">
    <property type="protein sequence ID" value="KAF5353131.1"/>
    <property type="molecule type" value="Genomic_DNA"/>
</dbReference>
<accession>A0A8H5D5K7</accession>
<gene>
    <name evidence="1" type="ORF">D9758_008803</name>
</gene>
<dbReference type="AlphaFoldDB" id="A0A8H5D5K7"/>